<dbReference type="OrthoDB" id="9811174at2"/>
<protein>
    <submittedName>
        <fullName evidence="3">HTH-type transcriptional regulator AdhR</fullName>
    </submittedName>
</protein>
<comment type="caution">
    <text evidence="3">The sequence shown here is derived from an EMBL/GenBank/DDBJ whole genome shotgun (WGS) entry which is preliminary data.</text>
</comment>
<organism evidence="3 4">
    <name type="scientific">Clostridium ljungdahlii</name>
    <dbReference type="NCBI Taxonomy" id="1538"/>
    <lineage>
        <taxon>Bacteria</taxon>
        <taxon>Bacillati</taxon>
        <taxon>Bacillota</taxon>
        <taxon>Clostridia</taxon>
        <taxon>Eubacteriales</taxon>
        <taxon>Clostridiaceae</taxon>
        <taxon>Clostridium</taxon>
    </lineage>
</organism>
<dbReference type="GO" id="GO:0003700">
    <property type="term" value="F:DNA-binding transcription factor activity"/>
    <property type="evidence" value="ECO:0007669"/>
    <property type="project" value="InterPro"/>
</dbReference>
<dbReference type="PATRIC" id="fig|1538.10.peg.2064"/>
<dbReference type="PANTHER" id="PTHR30204:SF82">
    <property type="entry name" value="TRANSCRIPTIONAL REGULATOR, MERR FAMILY"/>
    <property type="match status" value="1"/>
</dbReference>
<reference evidence="3 4" key="1">
    <citation type="journal article" date="2015" name="Biotechnol. Bioeng.">
        <title>Genome sequence and phenotypic characterization of Caulobacter segnis.</title>
        <authorList>
            <person name="Patel S."/>
            <person name="Fletcher B."/>
            <person name="Scott D.C."/>
            <person name="Ely B."/>
        </authorList>
    </citation>
    <scope>NUCLEOTIDE SEQUENCE [LARGE SCALE GENOMIC DNA]</scope>
    <source>
        <strain evidence="3 4">ERI-2</strain>
    </source>
</reference>
<dbReference type="SMART" id="SM00422">
    <property type="entry name" value="HTH_MERR"/>
    <property type="match status" value="1"/>
</dbReference>
<dbReference type="InterPro" id="IPR047057">
    <property type="entry name" value="MerR_fam"/>
</dbReference>
<dbReference type="PRINTS" id="PR00040">
    <property type="entry name" value="HTHMERR"/>
</dbReference>
<dbReference type="InterPro" id="IPR000551">
    <property type="entry name" value="MerR-type_HTH_dom"/>
</dbReference>
<dbReference type="Proteomes" id="UP000077407">
    <property type="component" value="Unassembled WGS sequence"/>
</dbReference>
<evidence type="ECO:0000313" key="4">
    <source>
        <dbReference type="Proteomes" id="UP000077407"/>
    </source>
</evidence>
<evidence type="ECO:0000256" key="1">
    <source>
        <dbReference type="ARBA" id="ARBA00023125"/>
    </source>
</evidence>
<dbReference type="AlphaFoldDB" id="A0A168R4E8"/>
<dbReference type="RefSeq" id="WP_063555138.1">
    <property type="nucleotide sequence ID" value="NZ_LITT01000013.1"/>
</dbReference>
<proteinExistence type="predicted"/>
<gene>
    <name evidence="3" type="primary">adhR</name>
    <name evidence="3" type="ORF">WY13_01620</name>
</gene>
<dbReference type="GO" id="GO:0003677">
    <property type="term" value="F:DNA binding"/>
    <property type="evidence" value="ECO:0007669"/>
    <property type="project" value="UniProtKB-KW"/>
</dbReference>
<dbReference type="EMBL" id="LITT01000013">
    <property type="protein sequence ID" value="OAA90030.1"/>
    <property type="molecule type" value="Genomic_DNA"/>
</dbReference>
<dbReference type="Gene3D" id="1.10.1660.10">
    <property type="match status" value="1"/>
</dbReference>
<evidence type="ECO:0000259" key="2">
    <source>
        <dbReference type="PROSITE" id="PS50937"/>
    </source>
</evidence>
<sequence length="141" mass="16478">MYTINEVAQICNISVYTIRFYDKEGLLPFVTRNSTGNRQFSEADLDVIKLICCLKNTGMQVKEIRQYIDLCMQGEETAPARRQLMIEHRKAILRQIDDLKKNLNIVDLKIAFYDSYIADPQAGYDPIKYMSEHNHLDIKNR</sequence>
<dbReference type="Pfam" id="PF13411">
    <property type="entry name" value="MerR_1"/>
    <property type="match status" value="1"/>
</dbReference>
<feature type="domain" description="HTH merR-type" evidence="2">
    <location>
        <begin position="1"/>
        <end position="70"/>
    </location>
</feature>
<evidence type="ECO:0000313" key="3">
    <source>
        <dbReference type="EMBL" id="OAA90030.1"/>
    </source>
</evidence>
<dbReference type="SUPFAM" id="SSF46955">
    <property type="entry name" value="Putative DNA-binding domain"/>
    <property type="match status" value="1"/>
</dbReference>
<accession>A0A168R4E8</accession>
<dbReference type="PANTHER" id="PTHR30204">
    <property type="entry name" value="REDOX-CYCLING DRUG-SENSING TRANSCRIPTIONAL ACTIVATOR SOXR"/>
    <property type="match status" value="1"/>
</dbReference>
<keyword evidence="1" id="KW-0238">DNA-binding</keyword>
<dbReference type="PROSITE" id="PS50937">
    <property type="entry name" value="HTH_MERR_2"/>
    <property type="match status" value="1"/>
</dbReference>
<dbReference type="CDD" id="cd01109">
    <property type="entry name" value="HTH_YyaN"/>
    <property type="match status" value="1"/>
</dbReference>
<dbReference type="InterPro" id="IPR009061">
    <property type="entry name" value="DNA-bd_dom_put_sf"/>
</dbReference>
<name>A0A168R4E8_9CLOT</name>